<feature type="transmembrane region" description="Helical" evidence="7">
    <location>
        <begin position="255"/>
        <end position="277"/>
    </location>
</feature>
<evidence type="ECO:0000256" key="7">
    <source>
        <dbReference type="SAM" id="Phobius"/>
    </source>
</evidence>
<feature type="chain" id="PRO_5036233936" description="Signal peptide peptidase-like 2B" evidence="8">
    <location>
        <begin position="19"/>
        <end position="622"/>
    </location>
</feature>
<name>A0A818R7H1_9BILA</name>
<evidence type="ECO:0000256" key="2">
    <source>
        <dbReference type="ARBA" id="ARBA00006859"/>
    </source>
</evidence>
<reference evidence="9" key="1">
    <citation type="submission" date="2021-02" db="EMBL/GenBank/DDBJ databases">
        <authorList>
            <person name="Nowell W R."/>
        </authorList>
    </citation>
    <scope>NUCLEOTIDE SEQUENCE</scope>
</reference>
<keyword evidence="3 7" id="KW-0812">Transmembrane</keyword>
<feature type="transmembrane region" description="Helical" evidence="7">
    <location>
        <begin position="455"/>
        <end position="477"/>
    </location>
</feature>
<keyword evidence="8" id="KW-0732">Signal</keyword>
<gene>
    <name evidence="9" type="ORF">KIK155_LOCUS23422</name>
    <name evidence="10" type="ORF">TOA249_LOCUS25401</name>
</gene>
<evidence type="ECO:0000256" key="8">
    <source>
        <dbReference type="SAM" id="SignalP"/>
    </source>
</evidence>
<dbReference type="AlphaFoldDB" id="A0A818R7H1"/>
<dbReference type="GO" id="GO:0098554">
    <property type="term" value="C:cytoplasmic side of endoplasmic reticulum membrane"/>
    <property type="evidence" value="ECO:0007669"/>
    <property type="project" value="TreeGrafter"/>
</dbReference>
<dbReference type="EMBL" id="CAJNYV010004161">
    <property type="protein sequence ID" value="CAF3650197.1"/>
    <property type="molecule type" value="Genomic_DNA"/>
</dbReference>
<feature type="transmembrane region" description="Helical" evidence="7">
    <location>
        <begin position="364"/>
        <end position="384"/>
    </location>
</feature>
<dbReference type="GO" id="GO:0030660">
    <property type="term" value="C:Golgi-associated vesicle membrane"/>
    <property type="evidence" value="ECO:0007669"/>
    <property type="project" value="TreeGrafter"/>
</dbReference>
<proteinExistence type="inferred from homology"/>
<keyword evidence="6 7" id="KW-0472">Membrane</keyword>
<evidence type="ECO:0000313" key="10">
    <source>
        <dbReference type="EMBL" id="CAF4832270.1"/>
    </source>
</evidence>
<keyword evidence="5 7" id="KW-1133">Transmembrane helix</keyword>
<dbReference type="GO" id="GO:0098553">
    <property type="term" value="C:lumenal side of endoplasmic reticulum membrane"/>
    <property type="evidence" value="ECO:0007669"/>
    <property type="project" value="TreeGrafter"/>
</dbReference>
<dbReference type="GO" id="GO:0042500">
    <property type="term" value="F:aspartic endopeptidase activity, intramembrane cleaving"/>
    <property type="evidence" value="ECO:0007669"/>
    <property type="project" value="InterPro"/>
</dbReference>
<evidence type="ECO:0000256" key="6">
    <source>
        <dbReference type="ARBA" id="ARBA00023136"/>
    </source>
</evidence>
<sequence length="622" mass="70686">MGTITMLFFFLLFRVVLSYTDESINLLVHSKAMLNNNRYCIELAKLPNNHGVDIKNFGWHTPYLSSPSFNACDASNFSNSLPKPLAPNTILIVYEHECKITEQAWNVEKYFEQQISLMIITNRTNTHYELTYNITTMPVTIPVLIFWHNDFMKLNNKYGHLTDIELSIAFPPDITKKFRPSVLLMFLLILIILLFGNFWAADEFKNKVKDHNENIDQELSNINATPLTNGRGMSLIITRKNSIAPNETSENNEPAILPVTCCVIILIICFAVGWLLLLYYFPKVMIYILQVVFCIGAFSSLTSCLDRSSFFVPILRHYSTSSHTCRKPCVYQVDPLNMFTVFAMSISLTIVIIWYVYRQSEWAWILQNILGAAICMTVLSIYRLGNMRAITIILLAFFLYDIFFVFITPYIPIFQQSSIPSNSNHTIIPSSNGSLSSIHIISRKPKRNRSVMEQVALGIGTNGEVVPLLFALPMFISENELDPCVPIQKSMLGFGDIILPGIVLTFCKIFDIASNHRWPIYYTQSIISYFVGLSLTHVALYLMNTAQPALLYLVPCLLLSTILTGLCRRELKELYTGKRIQALLARKLENGVDNSIGQHINDEIPQSDILIGINDKPTVDQD</sequence>
<dbReference type="PANTHER" id="PTHR12174">
    <property type="entry name" value="SIGNAL PEPTIDE PEPTIDASE"/>
    <property type="match status" value="1"/>
</dbReference>
<evidence type="ECO:0000256" key="3">
    <source>
        <dbReference type="ARBA" id="ARBA00022692"/>
    </source>
</evidence>
<feature type="transmembrane region" description="Helical" evidence="7">
    <location>
        <begin position="182"/>
        <end position="201"/>
    </location>
</feature>
<dbReference type="EMBL" id="CAJOBS010002751">
    <property type="protein sequence ID" value="CAF4832270.1"/>
    <property type="molecule type" value="Genomic_DNA"/>
</dbReference>
<feature type="transmembrane region" description="Helical" evidence="7">
    <location>
        <begin position="390"/>
        <end position="411"/>
    </location>
</feature>
<evidence type="ECO:0000313" key="11">
    <source>
        <dbReference type="Proteomes" id="UP000663865"/>
    </source>
</evidence>
<feature type="signal peptide" evidence="8">
    <location>
        <begin position="1"/>
        <end position="18"/>
    </location>
</feature>
<protein>
    <recommendedName>
        <fullName evidence="12">Signal peptide peptidase-like 2B</fullName>
    </recommendedName>
</protein>
<dbReference type="Proteomes" id="UP000663838">
    <property type="component" value="Unassembled WGS sequence"/>
</dbReference>
<feature type="transmembrane region" description="Helical" evidence="7">
    <location>
        <begin position="336"/>
        <end position="357"/>
    </location>
</feature>
<feature type="transmembrane region" description="Helical" evidence="7">
    <location>
        <begin position="497"/>
        <end position="514"/>
    </location>
</feature>
<feature type="transmembrane region" description="Helical" evidence="7">
    <location>
        <begin position="130"/>
        <end position="147"/>
    </location>
</feature>
<dbReference type="InterPro" id="IPR007369">
    <property type="entry name" value="Peptidase_A22B_SPP"/>
</dbReference>
<evidence type="ECO:0000256" key="5">
    <source>
        <dbReference type="ARBA" id="ARBA00022989"/>
    </source>
</evidence>
<accession>A0A818R7H1</accession>
<comment type="similarity">
    <text evidence="2">Belongs to the peptidase A22B family.</text>
</comment>
<dbReference type="Proteomes" id="UP000663865">
    <property type="component" value="Unassembled WGS sequence"/>
</dbReference>
<evidence type="ECO:0000313" key="9">
    <source>
        <dbReference type="EMBL" id="CAF3650197.1"/>
    </source>
</evidence>
<evidence type="ECO:0000256" key="1">
    <source>
        <dbReference type="ARBA" id="ARBA00004127"/>
    </source>
</evidence>
<evidence type="ECO:0000256" key="4">
    <source>
        <dbReference type="ARBA" id="ARBA00022801"/>
    </source>
</evidence>
<comment type="subcellular location">
    <subcellularLocation>
        <location evidence="1">Endomembrane system</location>
        <topology evidence="1">Multi-pass membrane protein</topology>
    </subcellularLocation>
</comment>
<dbReference type="Pfam" id="PF04258">
    <property type="entry name" value="Peptidase_A22B"/>
    <property type="match status" value="2"/>
</dbReference>
<dbReference type="PANTHER" id="PTHR12174:SF103">
    <property type="entry name" value="INTRAMEMBRANE PROTEASE (IMPAS) FAMILY"/>
    <property type="match status" value="1"/>
</dbReference>
<feature type="transmembrane region" description="Helical" evidence="7">
    <location>
        <begin position="526"/>
        <end position="543"/>
    </location>
</feature>
<feature type="transmembrane region" description="Helical" evidence="7">
    <location>
        <begin position="284"/>
        <end position="301"/>
    </location>
</feature>
<evidence type="ECO:0008006" key="12">
    <source>
        <dbReference type="Google" id="ProtNLM"/>
    </source>
</evidence>
<dbReference type="SMART" id="SM00730">
    <property type="entry name" value="PSN"/>
    <property type="match status" value="1"/>
</dbReference>
<keyword evidence="4" id="KW-0378">Hydrolase</keyword>
<dbReference type="GO" id="GO:0033619">
    <property type="term" value="P:membrane protein proteolysis"/>
    <property type="evidence" value="ECO:0007669"/>
    <property type="project" value="TreeGrafter"/>
</dbReference>
<dbReference type="InterPro" id="IPR006639">
    <property type="entry name" value="Preselin/SPP"/>
</dbReference>
<comment type="caution">
    <text evidence="9">The sequence shown here is derived from an EMBL/GenBank/DDBJ whole genome shotgun (WGS) entry which is preliminary data.</text>
</comment>
<organism evidence="9 11">
    <name type="scientific">Rotaria socialis</name>
    <dbReference type="NCBI Taxonomy" id="392032"/>
    <lineage>
        <taxon>Eukaryota</taxon>
        <taxon>Metazoa</taxon>
        <taxon>Spiralia</taxon>
        <taxon>Gnathifera</taxon>
        <taxon>Rotifera</taxon>
        <taxon>Eurotatoria</taxon>
        <taxon>Bdelloidea</taxon>
        <taxon>Philodinida</taxon>
        <taxon>Philodinidae</taxon>
        <taxon>Rotaria</taxon>
    </lineage>
</organism>
<dbReference type="GO" id="GO:0005765">
    <property type="term" value="C:lysosomal membrane"/>
    <property type="evidence" value="ECO:0007669"/>
    <property type="project" value="TreeGrafter"/>
</dbReference>
<feature type="transmembrane region" description="Helical" evidence="7">
    <location>
        <begin position="549"/>
        <end position="567"/>
    </location>
</feature>